<dbReference type="InterPro" id="IPR020015">
    <property type="entry name" value="Decahaem_cyt-c_DmsE"/>
</dbReference>
<dbReference type="PANTHER" id="PTHR35038">
    <property type="entry name" value="DISSIMILATORY SULFITE REDUCTASE SIRA"/>
    <property type="match status" value="1"/>
</dbReference>
<name>A0ABX7M468_9RHOO</name>
<protein>
    <submittedName>
        <fullName evidence="5">DmsE family decaheme c-type cytochrome</fullName>
    </submittedName>
</protein>
<dbReference type="SUPFAM" id="SSF48695">
    <property type="entry name" value="Multiheme cytochromes"/>
    <property type="match status" value="1"/>
</dbReference>
<feature type="signal peptide" evidence="2">
    <location>
        <begin position="1"/>
        <end position="25"/>
    </location>
</feature>
<dbReference type="Pfam" id="PF22678">
    <property type="entry name" value="Cytochrom_c_NrfB-like"/>
    <property type="match status" value="1"/>
</dbReference>
<dbReference type="Proteomes" id="UP000663570">
    <property type="component" value="Chromosome"/>
</dbReference>
<dbReference type="EMBL" id="CP071060">
    <property type="protein sequence ID" value="QSI76542.1"/>
    <property type="molecule type" value="Genomic_DNA"/>
</dbReference>
<keyword evidence="1 2" id="KW-0732">Signal</keyword>
<gene>
    <name evidence="5" type="ORF">JY500_19110</name>
</gene>
<keyword evidence="6" id="KW-1185">Reference proteome</keyword>
<feature type="domain" description="Doubled CXXCH motif" evidence="3">
    <location>
        <begin position="245"/>
        <end position="281"/>
    </location>
</feature>
<dbReference type="NCBIfam" id="TIGR01905">
    <property type="entry name" value="paired_CXXCH_1"/>
    <property type="match status" value="3"/>
</dbReference>
<feature type="domain" description="Doubled CXXCH motif" evidence="3">
    <location>
        <begin position="198"/>
        <end position="238"/>
    </location>
</feature>
<evidence type="ECO:0000259" key="4">
    <source>
        <dbReference type="Pfam" id="PF22678"/>
    </source>
</evidence>
<evidence type="ECO:0000313" key="6">
    <source>
        <dbReference type="Proteomes" id="UP000663570"/>
    </source>
</evidence>
<evidence type="ECO:0000313" key="5">
    <source>
        <dbReference type="EMBL" id="QSI76542.1"/>
    </source>
</evidence>
<feature type="chain" id="PRO_5045265729" evidence="2">
    <location>
        <begin position="26"/>
        <end position="330"/>
    </location>
</feature>
<sequence>MNIAKSVFSTALVLAGLAWQSLAFAEEAAPTASAAPTAIASPGTEYSKKGADTCLECHDADSDTATFTTAGIFKSKHGQRGDAHSPFGPKGLQCEACHGPGDRHSTQKSKKIQTINSLKANSFYTPAERNAVCLSCHQNRSRNAWHAEAHDRSQLACTDCHKLHVEKDPVLAKKTEPDVCFRCHKSERVDFQKASSHPVRFGLMACSDCHNAHGSGTQAMLKKPTLNQTCYSCHAEKRGPLLWEHAPVTEDCGLCHTSHGSVRPAMLTKSTTSLCQTCHSVAGHPAVPRTGAALPGNGGGGSIFVVAGGCTNCHAQVHGSNHPAGAKLLR</sequence>
<dbReference type="Gene3D" id="1.10.1130.10">
    <property type="entry name" value="Flavocytochrome C3, Chain A"/>
    <property type="match status" value="1"/>
</dbReference>
<dbReference type="Gene3D" id="3.90.10.10">
    <property type="entry name" value="Cytochrome C3"/>
    <property type="match status" value="1"/>
</dbReference>
<dbReference type="InterPro" id="IPR053875">
    <property type="entry name" value="Cytochrom_c_NrfB-like_dom"/>
</dbReference>
<dbReference type="RefSeq" id="WP_206254204.1">
    <property type="nucleotide sequence ID" value="NZ_CP071060.1"/>
</dbReference>
<evidence type="ECO:0000259" key="3">
    <source>
        <dbReference type="Pfam" id="PF09699"/>
    </source>
</evidence>
<reference evidence="5 6" key="1">
    <citation type="submission" date="2021-02" db="EMBL/GenBank/DDBJ databases">
        <title>Niveibacterium changnyeongensis HC41.</title>
        <authorList>
            <person name="Kang M."/>
        </authorList>
    </citation>
    <scope>NUCLEOTIDE SEQUENCE [LARGE SCALE GENOMIC DNA]</scope>
    <source>
        <strain evidence="5 6">HC41</strain>
    </source>
</reference>
<evidence type="ECO:0000256" key="2">
    <source>
        <dbReference type="SAM" id="SignalP"/>
    </source>
</evidence>
<dbReference type="InterPro" id="IPR036280">
    <property type="entry name" value="Multihaem_cyt_sf"/>
</dbReference>
<organism evidence="5 6">
    <name type="scientific">Niveibacterium microcysteis</name>
    <dbReference type="NCBI Taxonomy" id="2811415"/>
    <lineage>
        <taxon>Bacteria</taxon>
        <taxon>Pseudomonadati</taxon>
        <taxon>Pseudomonadota</taxon>
        <taxon>Betaproteobacteria</taxon>
        <taxon>Rhodocyclales</taxon>
        <taxon>Rhodocyclaceae</taxon>
        <taxon>Niveibacterium</taxon>
    </lineage>
</organism>
<dbReference type="NCBIfam" id="TIGR03508">
    <property type="entry name" value="decahem_SO"/>
    <property type="match status" value="1"/>
</dbReference>
<dbReference type="PANTHER" id="PTHR35038:SF6">
    <property type="entry name" value="SURFACE LOCALIZED DECAHEME CYTOCHROME C LIPOPROTEIN"/>
    <property type="match status" value="1"/>
</dbReference>
<evidence type="ECO:0000256" key="1">
    <source>
        <dbReference type="ARBA" id="ARBA00022729"/>
    </source>
</evidence>
<feature type="domain" description="Cytochrome c-type protein NrfB-like" evidence="4">
    <location>
        <begin position="94"/>
        <end position="172"/>
    </location>
</feature>
<accession>A0ABX7M468</accession>
<dbReference type="InterPro" id="IPR010177">
    <property type="entry name" value="Paired_CXXCH_1"/>
</dbReference>
<dbReference type="Pfam" id="PF09699">
    <property type="entry name" value="Paired_CXXCH_1"/>
    <property type="match status" value="2"/>
</dbReference>
<proteinExistence type="predicted"/>
<dbReference type="InterPro" id="IPR051829">
    <property type="entry name" value="Multiheme_Cytochr_ET"/>
</dbReference>